<dbReference type="EMBL" id="JAATNW010000008">
    <property type="protein sequence ID" value="NMH61339.1"/>
    <property type="molecule type" value="Genomic_DNA"/>
</dbReference>
<keyword evidence="3" id="KW-1185">Reference proteome</keyword>
<reference evidence="2 3" key="1">
    <citation type="submission" date="2020-03" db="EMBL/GenBank/DDBJ databases">
        <title>Alteromonas ponticola sp. nov., isolated from seawater.</title>
        <authorList>
            <person name="Yoon J.-H."/>
            <person name="Kim Y.-O."/>
        </authorList>
    </citation>
    <scope>NUCLEOTIDE SEQUENCE [LARGE SCALE GENOMIC DNA]</scope>
    <source>
        <strain evidence="2 3">MYP5</strain>
    </source>
</reference>
<keyword evidence="1" id="KW-0472">Membrane</keyword>
<name>A0ABX1R4H5_9ALTE</name>
<dbReference type="InterPro" id="IPR019253">
    <property type="entry name" value="DUF2244_TM"/>
</dbReference>
<organism evidence="2 3">
    <name type="scientific">Alteromonas ponticola</name>
    <dbReference type="NCBI Taxonomy" id="2720613"/>
    <lineage>
        <taxon>Bacteria</taxon>
        <taxon>Pseudomonadati</taxon>
        <taxon>Pseudomonadota</taxon>
        <taxon>Gammaproteobacteria</taxon>
        <taxon>Alteromonadales</taxon>
        <taxon>Alteromonadaceae</taxon>
        <taxon>Alteromonas/Salinimonas group</taxon>
        <taxon>Alteromonas</taxon>
    </lineage>
</organism>
<evidence type="ECO:0000256" key="1">
    <source>
        <dbReference type="SAM" id="Phobius"/>
    </source>
</evidence>
<keyword evidence="1" id="KW-0812">Transmembrane</keyword>
<comment type="caution">
    <text evidence="2">The sequence shown here is derived from an EMBL/GenBank/DDBJ whole genome shotgun (WGS) entry which is preliminary data.</text>
</comment>
<proteinExistence type="predicted"/>
<evidence type="ECO:0000313" key="3">
    <source>
        <dbReference type="Proteomes" id="UP000709336"/>
    </source>
</evidence>
<dbReference type="RefSeq" id="WP_169211900.1">
    <property type="nucleotide sequence ID" value="NZ_JAATNW010000008.1"/>
</dbReference>
<dbReference type="Pfam" id="PF10003">
    <property type="entry name" value="DUF2244"/>
    <property type="match status" value="1"/>
</dbReference>
<gene>
    <name evidence="2" type="ORF">HCJ96_15010</name>
</gene>
<keyword evidence="1" id="KW-1133">Transmembrane helix</keyword>
<accession>A0ABX1R4H5</accession>
<evidence type="ECO:0000313" key="2">
    <source>
        <dbReference type="EMBL" id="NMH61339.1"/>
    </source>
</evidence>
<protein>
    <submittedName>
        <fullName evidence="2">DUF2244 domain-containing protein</fullName>
    </submittedName>
</protein>
<dbReference type="Proteomes" id="UP000709336">
    <property type="component" value="Unassembled WGS sequence"/>
</dbReference>
<feature type="transmembrane region" description="Helical" evidence="1">
    <location>
        <begin position="28"/>
        <end position="44"/>
    </location>
</feature>
<sequence length="164" mass="18938">MIISKQCKDHWRIELTPNRSANWTQSKMFIGILAIPVFVIALGWSVVGVWIILPFAGLEIGLLTLLMLKVSHQTYQQQTIVINKEVVSVESGFRQKSKRCLPRHGCHILYKETENDWQLPVIVIISDKGKLVVGQFLNLADRQLLKEELERAGLIICRPHWWRD</sequence>